<feature type="non-terminal residue" evidence="2">
    <location>
        <position position="98"/>
    </location>
</feature>
<name>A0AAD1QZI8_PELCU</name>
<organism evidence="2 3">
    <name type="scientific">Pelobates cultripes</name>
    <name type="common">Western spadefoot toad</name>
    <dbReference type="NCBI Taxonomy" id="61616"/>
    <lineage>
        <taxon>Eukaryota</taxon>
        <taxon>Metazoa</taxon>
        <taxon>Chordata</taxon>
        <taxon>Craniata</taxon>
        <taxon>Vertebrata</taxon>
        <taxon>Euteleostomi</taxon>
        <taxon>Amphibia</taxon>
        <taxon>Batrachia</taxon>
        <taxon>Anura</taxon>
        <taxon>Pelobatoidea</taxon>
        <taxon>Pelobatidae</taxon>
        <taxon>Pelobates</taxon>
    </lineage>
</organism>
<dbReference type="AlphaFoldDB" id="A0AAD1QZI8"/>
<feature type="region of interest" description="Disordered" evidence="1">
    <location>
        <begin position="60"/>
        <end position="98"/>
    </location>
</feature>
<dbReference type="EMBL" id="OW240912">
    <property type="protein sequence ID" value="CAH2220569.1"/>
    <property type="molecule type" value="Genomic_DNA"/>
</dbReference>
<proteinExistence type="predicted"/>
<evidence type="ECO:0000313" key="3">
    <source>
        <dbReference type="Proteomes" id="UP001295444"/>
    </source>
</evidence>
<feature type="compositionally biased region" description="Polar residues" evidence="1">
    <location>
        <begin position="86"/>
        <end position="98"/>
    </location>
</feature>
<protein>
    <submittedName>
        <fullName evidence="2">Uncharacterized protein</fullName>
    </submittedName>
</protein>
<dbReference type="Proteomes" id="UP001295444">
    <property type="component" value="Chromosome 01"/>
</dbReference>
<accession>A0AAD1QZI8</accession>
<keyword evidence="3" id="KW-1185">Reference proteome</keyword>
<reference evidence="2" key="1">
    <citation type="submission" date="2022-03" db="EMBL/GenBank/DDBJ databases">
        <authorList>
            <person name="Alioto T."/>
            <person name="Alioto T."/>
            <person name="Gomez Garrido J."/>
        </authorList>
    </citation>
    <scope>NUCLEOTIDE SEQUENCE</scope>
</reference>
<evidence type="ECO:0000313" key="2">
    <source>
        <dbReference type="EMBL" id="CAH2220569.1"/>
    </source>
</evidence>
<gene>
    <name evidence="2" type="ORF">PECUL_23A001700</name>
</gene>
<evidence type="ECO:0000256" key="1">
    <source>
        <dbReference type="SAM" id="MobiDB-lite"/>
    </source>
</evidence>
<sequence length="98" mass="11029">MNAAQCAEVRNITSRSYADVHLLHGPLQRKEKKGFNDQGTLYQRIRSPDLCIAVLLGGSSPDPDYQQAAGTERRETKRLHQRKESVTSITFSQMPLDT</sequence>